<geneLocation type="plasmid" evidence="2">
    <name>pri-1</name>
</geneLocation>
<organism evidence="1 2">
    <name type="scientific">Ralstonia insidiosa</name>
    <dbReference type="NCBI Taxonomy" id="190721"/>
    <lineage>
        <taxon>Bacteria</taxon>
        <taxon>Pseudomonadati</taxon>
        <taxon>Pseudomonadota</taxon>
        <taxon>Betaproteobacteria</taxon>
        <taxon>Burkholderiales</taxon>
        <taxon>Burkholderiaceae</taxon>
        <taxon>Ralstonia</taxon>
    </lineage>
</organism>
<dbReference type="EMBL" id="CP016024">
    <property type="protein sequence ID" value="ANJ76552.1"/>
    <property type="molecule type" value="Genomic_DNA"/>
</dbReference>
<keyword evidence="1" id="KW-0614">Plasmid</keyword>
<proteinExistence type="predicted"/>
<dbReference type="AlphaFoldDB" id="A0A192A8B6"/>
<gene>
    <name evidence="1" type="ORF">A9Y76_28640</name>
</gene>
<dbReference type="Proteomes" id="UP000078572">
    <property type="component" value="Plasmid pRI-1"/>
</dbReference>
<dbReference type="RefSeq" id="WP_024979509.1">
    <property type="nucleotide sequence ID" value="NZ_CP016024.1"/>
</dbReference>
<dbReference type="OrthoDB" id="9182014at2"/>
<reference evidence="2" key="1">
    <citation type="submission" date="2016-06" db="EMBL/GenBank/DDBJ databases">
        <authorList>
            <person name="Xu Y."/>
            <person name="Nagy A."/>
            <person name="Yan X."/>
            <person name="Kim S.W."/>
            <person name="Haley B."/>
            <person name="Liu N.T."/>
            <person name="Nou X."/>
        </authorList>
    </citation>
    <scope>NUCLEOTIDE SEQUENCE [LARGE SCALE GENOMIC DNA]</scope>
    <source>
        <strain evidence="2">ATCC 49129</strain>
        <plasmid evidence="2">pri-1</plasmid>
    </source>
</reference>
<sequence length="157" mass="17601">MKMKKTTAIGLFALGTLCVILGMLLKLSGWMVILGSGVALFSLSKFLRSVESDRNLRAIESALNDLDAIVGGLRIIGRDSELVDWRRVDLPTEPGPIEVAQLCRTAKGQWFEYSFSLSRTRRIFGDRMRLLLESEARGWLSYNVKLYEQVFGAVELA</sequence>
<evidence type="ECO:0000313" key="1">
    <source>
        <dbReference type="EMBL" id="ANJ76552.1"/>
    </source>
</evidence>
<evidence type="ECO:0000313" key="2">
    <source>
        <dbReference type="Proteomes" id="UP000078572"/>
    </source>
</evidence>
<dbReference type="GeneID" id="61529991"/>
<accession>A0A192A8B6</accession>
<keyword evidence="2" id="KW-1185">Reference proteome</keyword>
<name>A0A192A8B6_9RALS</name>
<protein>
    <submittedName>
        <fullName evidence="1">Uncharacterized protein</fullName>
    </submittedName>
</protein>